<organism evidence="16">
    <name type="scientific">Naegleria gruberi</name>
    <name type="common">Amoeba</name>
    <dbReference type="NCBI Taxonomy" id="5762"/>
    <lineage>
        <taxon>Eukaryota</taxon>
        <taxon>Discoba</taxon>
        <taxon>Heterolobosea</taxon>
        <taxon>Tetramitia</taxon>
        <taxon>Eutetramitia</taxon>
        <taxon>Vahlkampfiidae</taxon>
        <taxon>Naegleria</taxon>
    </lineage>
</organism>
<name>D2W5Y5_NAEGR</name>
<feature type="region of interest" description="Disordered" evidence="13">
    <location>
        <begin position="1"/>
        <end position="68"/>
    </location>
</feature>
<evidence type="ECO:0000256" key="7">
    <source>
        <dbReference type="ARBA" id="ARBA00023175"/>
    </source>
</evidence>
<feature type="domain" description="Kinesin motor" evidence="14">
    <location>
        <begin position="146"/>
        <end position="485"/>
    </location>
</feature>
<dbReference type="RefSeq" id="XP_002668262.1">
    <property type="nucleotide sequence ID" value="XM_002668216.1"/>
</dbReference>
<dbReference type="GO" id="GO:0007010">
    <property type="term" value="P:cytoskeleton organization"/>
    <property type="evidence" value="ECO:0007669"/>
    <property type="project" value="UniProtKB-ARBA"/>
</dbReference>
<dbReference type="InterPro" id="IPR027640">
    <property type="entry name" value="Kinesin-like_fam"/>
</dbReference>
<evidence type="ECO:0000259" key="14">
    <source>
        <dbReference type="PROSITE" id="PS50067"/>
    </source>
</evidence>
<evidence type="ECO:0000256" key="8">
    <source>
        <dbReference type="ARBA" id="ARBA00023212"/>
    </source>
</evidence>
<keyword evidence="6 12" id="KW-0175">Coiled coil</keyword>
<dbReference type="GeneID" id="8856433"/>
<dbReference type="InterPro" id="IPR036961">
    <property type="entry name" value="Kinesin_motor_dom_sf"/>
</dbReference>
<dbReference type="InParanoid" id="D2W5Y5"/>
<dbReference type="PRINTS" id="PR00380">
    <property type="entry name" value="KINESINHEAVY"/>
</dbReference>
<dbReference type="KEGG" id="ngr:NAEGRDRAFT_76829"/>
<keyword evidence="3 11" id="KW-0493">Microtubule</keyword>
<reference evidence="15 16" key="1">
    <citation type="journal article" date="2010" name="Cell">
        <title>The genome of Naegleria gruberi illuminates early eukaryotic versatility.</title>
        <authorList>
            <person name="Fritz-Laylin L.K."/>
            <person name="Prochnik S.E."/>
            <person name="Ginger M.L."/>
            <person name="Dacks J.B."/>
            <person name="Carpenter M.L."/>
            <person name="Field M.C."/>
            <person name="Kuo A."/>
            <person name="Paredez A."/>
            <person name="Chapman J."/>
            <person name="Pham J."/>
            <person name="Shu S."/>
            <person name="Neupane R."/>
            <person name="Cipriano M."/>
            <person name="Mancuso J."/>
            <person name="Tu H."/>
            <person name="Salamov A."/>
            <person name="Lindquist E."/>
            <person name="Shapiro H."/>
            <person name="Lucas S."/>
            <person name="Grigoriev I.V."/>
            <person name="Cande W.Z."/>
            <person name="Fulton C."/>
            <person name="Rokhsar D.S."/>
            <person name="Dawson S.C."/>
        </authorList>
    </citation>
    <scope>NUCLEOTIDE SEQUENCE [LARGE SCALE GENOMIC DNA]</scope>
    <source>
        <strain evidence="15 16">NEG-M</strain>
    </source>
</reference>
<dbReference type="PANTHER" id="PTHR47968">
    <property type="entry name" value="CENTROMERE PROTEIN E"/>
    <property type="match status" value="1"/>
</dbReference>
<dbReference type="AlphaFoldDB" id="D2W5Y5"/>
<feature type="region of interest" description="Disordered" evidence="13">
    <location>
        <begin position="83"/>
        <end position="141"/>
    </location>
</feature>
<keyword evidence="7 10" id="KW-0505">Motor protein</keyword>
<dbReference type="GO" id="GO:0003777">
    <property type="term" value="F:microtubule motor activity"/>
    <property type="evidence" value="ECO:0007669"/>
    <property type="project" value="InterPro"/>
</dbReference>
<feature type="coiled-coil region" evidence="12">
    <location>
        <begin position="501"/>
        <end position="542"/>
    </location>
</feature>
<evidence type="ECO:0000256" key="13">
    <source>
        <dbReference type="SAM" id="MobiDB-lite"/>
    </source>
</evidence>
<feature type="compositionally biased region" description="Low complexity" evidence="13">
    <location>
        <begin position="655"/>
        <end position="677"/>
    </location>
</feature>
<dbReference type="SUPFAM" id="SSF52540">
    <property type="entry name" value="P-loop containing nucleoside triphosphate hydrolases"/>
    <property type="match status" value="1"/>
</dbReference>
<comment type="subcellular location">
    <subcellularLocation>
        <location evidence="1">Cytoplasm</location>
        <location evidence="1">Cytoskeleton</location>
    </subcellularLocation>
</comment>
<evidence type="ECO:0000256" key="9">
    <source>
        <dbReference type="ARBA" id="ARBA00034704"/>
    </source>
</evidence>
<gene>
    <name evidence="15" type="ORF">NAEGRDRAFT_76829</name>
</gene>
<evidence type="ECO:0000256" key="6">
    <source>
        <dbReference type="ARBA" id="ARBA00023054"/>
    </source>
</evidence>
<accession>D2W5Y5</accession>
<comment type="similarity">
    <text evidence="9">Belongs to the TRAFAC class myosin-kinesin ATPase superfamily. Kinesin family. KIN-5/BimC subfamily.</text>
</comment>
<proteinExistence type="inferred from homology"/>
<dbReference type="Proteomes" id="UP000006671">
    <property type="component" value="Unassembled WGS sequence"/>
</dbReference>
<evidence type="ECO:0000256" key="2">
    <source>
        <dbReference type="ARBA" id="ARBA00022490"/>
    </source>
</evidence>
<evidence type="ECO:0000256" key="1">
    <source>
        <dbReference type="ARBA" id="ARBA00004245"/>
    </source>
</evidence>
<evidence type="ECO:0000313" key="15">
    <source>
        <dbReference type="EMBL" id="EFC35518.1"/>
    </source>
</evidence>
<evidence type="ECO:0000256" key="12">
    <source>
        <dbReference type="SAM" id="Coils"/>
    </source>
</evidence>
<feature type="compositionally biased region" description="Polar residues" evidence="13">
    <location>
        <begin position="727"/>
        <end position="743"/>
    </location>
</feature>
<dbReference type="InterPro" id="IPR027417">
    <property type="entry name" value="P-loop_NTPase"/>
</dbReference>
<dbReference type="CDD" id="cd00106">
    <property type="entry name" value="KISc"/>
    <property type="match status" value="1"/>
</dbReference>
<dbReference type="InterPro" id="IPR019821">
    <property type="entry name" value="Kinesin_motor_CS"/>
</dbReference>
<dbReference type="VEuPathDB" id="AmoebaDB:NAEGRDRAFT_76829"/>
<dbReference type="Gene3D" id="3.40.850.10">
    <property type="entry name" value="Kinesin motor domain"/>
    <property type="match status" value="1"/>
</dbReference>
<evidence type="ECO:0000256" key="11">
    <source>
        <dbReference type="RuleBase" id="RU000394"/>
    </source>
</evidence>
<dbReference type="InterPro" id="IPR001752">
    <property type="entry name" value="Kinesin_motor_dom"/>
</dbReference>
<dbReference type="SMART" id="SM00129">
    <property type="entry name" value="KISc"/>
    <property type="match status" value="1"/>
</dbReference>
<feature type="compositionally biased region" description="Basic and acidic residues" evidence="13">
    <location>
        <begin position="678"/>
        <end position="687"/>
    </location>
</feature>
<dbReference type="OrthoDB" id="3176171at2759"/>
<dbReference type="GO" id="GO:0005874">
    <property type="term" value="C:microtubule"/>
    <property type="evidence" value="ECO:0007669"/>
    <property type="project" value="UniProtKB-KW"/>
</dbReference>
<dbReference type="Pfam" id="PF00225">
    <property type="entry name" value="Kinesin"/>
    <property type="match status" value="1"/>
</dbReference>
<keyword evidence="4 10" id="KW-0547">Nucleotide-binding</keyword>
<dbReference type="GO" id="GO:0008017">
    <property type="term" value="F:microtubule binding"/>
    <property type="evidence" value="ECO:0007669"/>
    <property type="project" value="InterPro"/>
</dbReference>
<keyword evidence="16" id="KW-1185">Reference proteome</keyword>
<dbReference type="FunFam" id="3.40.850.10:FF:000019">
    <property type="entry name" value="Kinesin-like protein KIN-5D"/>
    <property type="match status" value="1"/>
</dbReference>
<evidence type="ECO:0000256" key="10">
    <source>
        <dbReference type="PROSITE-ProRule" id="PRU00283"/>
    </source>
</evidence>
<feature type="compositionally biased region" description="Low complexity" evidence="13">
    <location>
        <begin position="1"/>
        <end position="62"/>
    </location>
</feature>
<dbReference type="PANTHER" id="PTHR47968:SF36">
    <property type="entry name" value="KINESIN HEAVY CHAIN ISOFORM X1"/>
    <property type="match status" value="1"/>
</dbReference>
<evidence type="ECO:0000256" key="4">
    <source>
        <dbReference type="ARBA" id="ARBA00022741"/>
    </source>
</evidence>
<dbReference type="STRING" id="5762.D2W5Y5"/>
<dbReference type="EMBL" id="GG739175">
    <property type="protein sequence ID" value="EFC35518.1"/>
    <property type="molecule type" value="Genomic_DNA"/>
</dbReference>
<evidence type="ECO:0000256" key="3">
    <source>
        <dbReference type="ARBA" id="ARBA00022701"/>
    </source>
</evidence>
<protein>
    <recommendedName>
        <fullName evidence="11">Kinesin-like protein</fullName>
    </recommendedName>
</protein>
<sequence length="743" mass="83419">MNYQLQQQPSSNISISNLPQSNMIGSNNNVTTTTSTTKSVSFNPSSTNLSSSTASSNMTKSHSTSELSAQNINTKTKTLLNNPNTSIIGNNPTISNNTVSNTTANNATSTATTSASNNNNSLVSSTSTNTNTTTTTTTTSNNNTTRVKVVVRVRPQVSEDISNSQIFGEYPPCVATVKNTVILKRECYDDREFTFDKVLEPTCSQDEMYKQVGKNIVNDVLKGYNGTVLAYGQTGSGKTFTIFGSSTDPKRIIKPNENIIDKYSGVIPRCINQIFEHVQEYSNNTEFRVFVSFMQIYMENIMDLLDASKTNLPIREDPKNGVFVEQLTQVQVNEPYEVMQLIKEGSKNRQVNSTNMNKLSSRSHVILMITVEQKSSSDKSVKRGVLHIVDLAGSERVFKSGSEGQRLEEAKKINKSLSALGNCVAALTEENVYHVPFRDSKLTRLLTDSLGGNAKTCLVATIGPSMWNYDESYSTLHFANRAMNVKNHAIINEVVDFKILSGNLQKKINVIENEKVKLMERNVDLERQVNLLRSEISSLSKNSSSRKFMERGSWEDRERELIDKFGNVIRHLQMEIAKQNIMFNKAKNRQEQNNQSDESLERVIDGFLSVPNVKQRIIAKLVEQGEVKEISPWSEEKSPQRADDVVNSILRENSIDFNDNSNSMDSNSLDSNSADSNDSLRYDHQQEQQEQFEQYGEQDEQYSGDMNEQQEEEEQFGGRGRRRRSLSSHGNESQNDDNSSYYD</sequence>
<dbReference type="eggNOG" id="KOG0240">
    <property type="taxonomic scope" value="Eukaryota"/>
</dbReference>
<evidence type="ECO:0000256" key="5">
    <source>
        <dbReference type="ARBA" id="ARBA00022840"/>
    </source>
</evidence>
<dbReference type="PROSITE" id="PS50067">
    <property type="entry name" value="KINESIN_MOTOR_2"/>
    <property type="match status" value="1"/>
</dbReference>
<keyword evidence="8" id="KW-0206">Cytoskeleton</keyword>
<feature type="compositionally biased region" description="Acidic residues" evidence="13">
    <location>
        <begin position="696"/>
        <end position="715"/>
    </location>
</feature>
<keyword evidence="2" id="KW-0963">Cytoplasm</keyword>
<feature type="binding site" evidence="10">
    <location>
        <begin position="232"/>
        <end position="239"/>
    </location>
    <ligand>
        <name>ATP</name>
        <dbReference type="ChEBI" id="CHEBI:30616"/>
    </ligand>
</feature>
<feature type="region of interest" description="Disordered" evidence="13">
    <location>
        <begin position="655"/>
        <end position="743"/>
    </location>
</feature>
<dbReference type="PROSITE" id="PS00411">
    <property type="entry name" value="KINESIN_MOTOR_1"/>
    <property type="match status" value="1"/>
</dbReference>
<evidence type="ECO:0000313" key="16">
    <source>
        <dbReference type="Proteomes" id="UP000006671"/>
    </source>
</evidence>
<keyword evidence="5 10" id="KW-0067">ATP-binding</keyword>
<dbReference type="GO" id="GO:0005524">
    <property type="term" value="F:ATP binding"/>
    <property type="evidence" value="ECO:0007669"/>
    <property type="project" value="UniProtKB-UniRule"/>
</dbReference>
<dbReference type="GO" id="GO:0007018">
    <property type="term" value="P:microtubule-based movement"/>
    <property type="evidence" value="ECO:0007669"/>
    <property type="project" value="InterPro"/>
</dbReference>